<protein>
    <submittedName>
        <fullName evidence="1">Uncharacterized protein</fullName>
    </submittedName>
</protein>
<sequence length="187" mass="21764">MAPMMSGLFVLALFVSSEFKLFSLLFLLSLFKQHPSSLRSTNAASLSALENVYGCMTCRTRQFLAYLEPIGIGRRRNLQIDSIEADSRVRKIVEYWWIVEKWTTRCCSTFDRARVDQRRLCTVWREQNTAVNGSEWVMMTDRITRNQGSDCSRYTQTGIFSTQTVNDEKTPWDVKPMPLLQVLRDRK</sequence>
<name>A0AA39MXC0_9AGAR</name>
<dbReference type="Proteomes" id="UP001175226">
    <property type="component" value="Unassembled WGS sequence"/>
</dbReference>
<dbReference type="EMBL" id="JAUEPT010000008">
    <property type="protein sequence ID" value="KAK0449524.1"/>
    <property type="molecule type" value="Genomic_DNA"/>
</dbReference>
<evidence type="ECO:0000313" key="2">
    <source>
        <dbReference type="Proteomes" id="UP001175226"/>
    </source>
</evidence>
<dbReference type="AlphaFoldDB" id="A0AA39MXC0"/>
<reference evidence="1" key="1">
    <citation type="submission" date="2023-06" db="EMBL/GenBank/DDBJ databases">
        <authorList>
            <consortium name="Lawrence Berkeley National Laboratory"/>
            <person name="Ahrendt S."/>
            <person name="Sahu N."/>
            <person name="Indic B."/>
            <person name="Wong-Bajracharya J."/>
            <person name="Merenyi Z."/>
            <person name="Ke H.-M."/>
            <person name="Monk M."/>
            <person name="Kocsube S."/>
            <person name="Drula E."/>
            <person name="Lipzen A."/>
            <person name="Balint B."/>
            <person name="Henrissat B."/>
            <person name="Andreopoulos B."/>
            <person name="Martin F.M."/>
            <person name="Harder C.B."/>
            <person name="Rigling D."/>
            <person name="Ford K.L."/>
            <person name="Foster G.D."/>
            <person name="Pangilinan J."/>
            <person name="Papanicolaou A."/>
            <person name="Barry K."/>
            <person name="LaButti K."/>
            <person name="Viragh M."/>
            <person name="Koriabine M."/>
            <person name="Yan M."/>
            <person name="Riley R."/>
            <person name="Champramary S."/>
            <person name="Plett K.L."/>
            <person name="Tsai I.J."/>
            <person name="Slot J."/>
            <person name="Sipos G."/>
            <person name="Plett J."/>
            <person name="Nagy L.G."/>
            <person name="Grigoriev I.V."/>
        </authorList>
    </citation>
    <scope>NUCLEOTIDE SEQUENCE</scope>
    <source>
        <strain evidence="1">FPL87.14</strain>
    </source>
</reference>
<proteinExistence type="predicted"/>
<evidence type="ECO:0000313" key="1">
    <source>
        <dbReference type="EMBL" id="KAK0449524.1"/>
    </source>
</evidence>
<accession>A0AA39MXC0</accession>
<organism evidence="1 2">
    <name type="scientific">Armillaria borealis</name>
    <dbReference type="NCBI Taxonomy" id="47425"/>
    <lineage>
        <taxon>Eukaryota</taxon>
        <taxon>Fungi</taxon>
        <taxon>Dikarya</taxon>
        <taxon>Basidiomycota</taxon>
        <taxon>Agaricomycotina</taxon>
        <taxon>Agaricomycetes</taxon>
        <taxon>Agaricomycetidae</taxon>
        <taxon>Agaricales</taxon>
        <taxon>Marasmiineae</taxon>
        <taxon>Physalacriaceae</taxon>
        <taxon>Armillaria</taxon>
    </lineage>
</organism>
<comment type="caution">
    <text evidence="1">The sequence shown here is derived from an EMBL/GenBank/DDBJ whole genome shotgun (WGS) entry which is preliminary data.</text>
</comment>
<keyword evidence="2" id="KW-1185">Reference proteome</keyword>
<gene>
    <name evidence="1" type="ORF">EV421DRAFT_2016672</name>
</gene>